<dbReference type="Gene3D" id="1.25.40.10">
    <property type="entry name" value="Tetratricopeptide repeat domain"/>
    <property type="match status" value="1"/>
</dbReference>
<organism evidence="3">
    <name type="scientific">freshwater metagenome</name>
    <dbReference type="NCBI Taxonomy" id="449393"/>
    <lineage>
        <taxon>unclassified sequences</taxon>
        <taxon>metagenomes</taxon>
        <taxon>ecological metagenomes</taxon>
    </lineage>
</organism>
<reference evidence="3" key="1">
    <citation type="submission" date="2020-05" db="EMBL/GenBank/DDBJ databases">
        <authorList>
            <person name="Chiriac C."/>
            <person name="Salcher M."/>
            <person name="Ghai R."/>
            <person name="Kavagutti S V."/>
        </authorList>
    </citation>
    <scope>NUCLEOTIDE SEQUENCE</scope>
</reference>
<dbReference type="SUPFAM" id="SSF48452">
    <property type="entry name" value="TPR-like"/>
    <property type="match status" value="1"/>
</dbReference>
<dbReference type="InterPro" id="IPR011990">
    <property type="entry name" value="TPR-like_helical_dom_sf"/>
</dbReference>
<name>A0A6J7U886_9ZZZZ</name>
<protein>
    <submittedName>
        <fullName evidence="3">Unannotated protein</fullName>
    </submittedName>
</protein>
<evidence type="ECO:0000256" key="1">
    <source>
        <dbReference type="SAM" id="MobiDB-lite"/>
    </source>
</evidence>
<feature type="region of interest" description="Disordered" evidence="1">
    <location>
        <begin position="1"/>
        <end position="161"/>
    </location>
</feature>
<dbReference type="AlphaFoldDB" id="A0A6J7U886"/>
<dbReference type="EMBL" id="CAFBPN010000147">
    <property type="protein sequence ID" value="CAB5031195.1"/>
    <property type="molecule type" value="Genomic_DNA"/>
</dbReference>
<gene>
    <name evidence="2" type="ORF">UFOPK4098_01564</name>
    <name evidence="3" type="ORF">UFOPK4347_00322</name>
</gene>
<accession>A0A6J7U886</accession>
<dbReference type="EMBL" id="CAFBQU010000005">
    <property type="protein sequence ID" value="CAB5060857.1"/>
    <property type="molecule type" value="Genomic_DNA"/>
</dbReference>
<feature type="compositionally biased region" description="Basic and acidic residues" evidence="1">
    <location>
        <begin position="17"/>
        <end position="58"/>
    </location>
</feature>
<evidence type="ECO:0000313" key="2">
    <source>
        <dbReference type="EMBL" id="CAB5031195.1"/>
    </source>
</evidence>
<evidence type="ECO:0000313" key="3">
    <source>
        <dbReference type="EMBL" id="CAB5060857.1"/>
    </source>
</evidence>
<sequence length="353" mass="40000">MPNDRPRPPRSQSSSGRNDRSERRPSRGRDSDDRRPVRGRDSDDRRPSRDRDSDERRPARPALTAAEQKSREVYARTGGRRTEGTGAPTARPVRKKVEWVDEGAVKKTARKAVQRGATPRGRSQGENRGENRVPGIPRSDRPLPSDVSRDVEKGVGVRQSQSTTERLQKAIDAFEYERYEDAARLLQVLSRQLPGMALVHEMTGLCAYRQAKWRTAVNELEATRVLDPSRTTVLPVLADAYRALRRWSKVNQIWTEIKDLSPHPSVLAEGRIVAAGALSDQGKLADAVHLFDSVLNVPKRVQDYHLRQWYMAADLHDRSGNIVEARRLFARVRQYDAEFVDVADRLSHLGPLR</sequence>
<proteinExistence type="predicted"/>
<feature type="compositionally biased region" description="Basic and acidic residues" evidence="1">
    <location>
        <begin position="138"/>
        <end position="155"/>
    </location>
</feature>
<feature type="compositionally biased region" description="Basic and acidic residues" evidence="1">
    <location>
        <begin position="95"/>
        <end position="105"/>
    </location>
</feature>